<dbReference type="EMBL" id="CP049257">
    <property type="protein sequence ID" value="QIG44618.1"/>
    <property type="molecule type" value="Genomic_DNA"/>
</dbReference>
<evidence type="ECO:0000256" key="3">
    <source>
        <dbReference type="ARBA" id="ARBA00023002"/>
    </source>
</evidence>
<evidence type="ECO:0000259" key="5">
    <source>
        <dbReference type="Pfam" id="PF00296"/>
    </source>
</evidence>
<dbReference type="PANTHER" id="PTHR42847">
    <property type="entry name" value="ALKANESULFONATE MONOOXYGENASE"/>
    <property type="match status" value="1"/>
</dbReference>
<dbReference type="KEGG" id="nano:G5V58_19150"/>
<evidence type="ECO:0000256" key="2">
    <source>
        <dbReference type="ARBA" id="ARBA00022643"/>
    </source>
</evidence>
<evidence type="ECO:0000313" key="7">
    <source>
        <dbReference type="Proteomes" id="UP000502996"/>
    </source>
</evidence>
<feature type="domain" description="Luciferase-like" evidence="5">
    <location>
        <begin position="12"/>
        <end position="294"/>
    </location>
</feature>
<dbReference type="InterPro" id="IPR011251">
    <property type="entry name" value="Luciferase-like_dom"/>
</dbReference>
<reference evidence="6 7" key="1">
    <citation type="submission" date="2020-02" db="EMBL/GenBank/DDBJ databases">
        <title>Full genome sequence of Nocardioides sp. R-3366.</title>
        <authorList>
            <person name="Im W.-T."/>
        </authorList>
    </citation>
    <scope>NUCLEOTIDE SEQUENCE [LARGE SCALE GENOMIC DNA]</scope>
    <source>
        <strain evidence="6 7">R-3366</strain>
    </source>
</reference>
<keyword evidence="1" id="KW-0285">Flavoprotein</keyword>
<dbReference type="AlphaFoldDB" id="A0A6G6WH13"/>
<keyword evidence="4" id="KW-0503">Monooxygenase</keyword>
<dbReference type="Proteomes" id="UP000502996">
    <property type="component" value="Chromosome"/>
</dbReference>
<dbReference type="GO" id="GO:0008726">
    <property type="term" value="F:alkanesulfonate monooxygenase activity"/>
    <property type="evidence" value="ECO:0007669"/>
    <property type="project" value="TreeGrafter"/>
</dbReference>
<dbReference type="Gene3D" id="3.20.20.30">
    <property type="entry name" value="Luciferase-like domain"/>
    <property type="match status" value="1"/>
</dbReference>
<dbReference type="PANTHER" id="PTHR42847:SF4">
    <property type="entry name" value="ALKANESULFONATE MONOOXYGENASE-RELATED"/>
    <property type="match status" value="1"/>
</dbReference>
<accession>A0A6G6WH13</accession>
<keyword evidence="7" id="KW-1185">Reference proteome</keyword>
<dbReference type="SUPFAM" id="SSF51679">
    <property type="entry name" value="Bacterial luciferase-like"/>
    <property type="match status" value="1"/>
</dbReference>
<protein>
    <submittedName>
        <fullName evidence="6">LLM class flavin-dependent oxidoreductase</fullName>
    </submittedName>
</protein>
<dbReference type="InterPro" id="IPR036661">
    <property type="entry name" value="Luciferase-like_sf"/>
</dbReference>
<dbReference type="InterPro" id="IPR050172">
    <property type="entry name" value="SsuD_RutA_monooxygenase"/>
</dbReference>
<evidence type="ECO:0000256" key="4">
    <source>
        <dbReference type="ARBA" id="ARBA00023033"/>
    </source>
</evidence>
<gene>
    <name evidence="6" type="ORF">G5V58_19150</name>
</gene>
<organism evidence="6 7">
    <name type="scientific">Nocardioides anomalus</name>
    <dbReference type="NCBI Taxonomy" id="2712223"/>
    <lineage>
        <taxon>Bacteria</taxon>
        <taxon>Bacillati</taxon>
        <taxon>Actinomycetota</taxon>
        <taxon>Actinomycetes</taxon>
        <taxon>Propionibacteriales</taxon>
        <taxon>Nocardioidaceae</taxon>
        <taxon>Nocardioides</taxon>
    </lineage>
</organism>
<dbReference type="RefSeq" id="WP_165236344.1">
    <property type="nucleotide sequence ID" value="NZ_CP049257.1"/>
</dbReference>
<keyword evidence="2" id="KW-0288">FMN</keyword>
<dbReference type="Pfam" id="PF00296">
    <property type="entry name" value="Bac_luciferase"/>
    <property type="match status" value="1"/>
</dbReference>
<evidence type="ECO:0000313" key="6">
    <source>
        <dbReference type="EMBL" id="QIG44618.1"/>
    </source>
</evidence>
<dbReference type="GO" id="GO:0046306">
    <property type="term" value="P:alkanesulfonate catabolic process"/>
    <property type="evidence" value="ECO:0007669"/>
    <property type="project" value="TreeGrafter"/>
</dbReference>
<proteinExistence type="predicted"/>
<sequence length="350" mass="39003">MVQMGVHLSDVPTSLPPAEHFDAVRRMVEAAQEAGFTHIAIGQHFLYGELRWLQPVPLLARLAADVDPHVRLATNIMVAPLYHPVLLAEELATLDVVTEGRFTWGCGLGYRPEEFDHLDVPFKQRASRFDEILELLPRLWTEDEVTHHGRHWQLEGVRPHLRPVQDPHPPIWVGAQALPGVRRAARYADAYACSPEATVAEIAERHQVVMDGFAARGKAFTPQPVRRNGMVADTTEQARAEFARVAQGRYVAYAQTGFDAMDLGELERRFLDTVADHAVIGTPDEVVAQLTDLATRLPVDPIVWRPGWPSMSADEVCAAIRRLGRDVVPGVRELEARTTIEPSAFTTPTH</sequence>
<keyword evidence="3" id="KW-0560">Oxidoreductase</keyword>
<evidence type="ECO:0000256" key="1">
    <source>
        <dbReference type="ARBA" id="ARBA00022630"/>
    </source>
</evidence>
<name>A0A6G6WH13_9ACTN</name>